<sequence>MGDNQWAFHKGVIGHDMNLSRPLVRSKRHQDIEDQMRNKGAVFATGKADDPGVLMIGQVFLSDVLLNALNFLPERGVHLGAGTCNAHHQIVS</sequence>
<protein>
    <submittedName>
        <fullName evidence="2">Uncharacterized protein</fullName>
    </submittedName>
</protein>
<comment type="caution">
    <text evidence="2">The sequence shown here is derived from an EMBL/GenBank/DDBJ whole genome shotgun (WGS) entry which is preliminary data.</text>
</comment>
<keyword evidence="4" id="KW-1185">Reference proteome</keyword>
<reference evidence="3 4" key="1">
    <citation type="submission" date="2017-10" db="EMBL/GenBank/DDBJ databases">
        <authorList>
            <person name="Regsiter A."/>
            <person name="William W."/>
        </authorList>
    </citation>
    <scope>NUCLEOTIDE SEQUENCE [LARGE SCALE GENOMIC DNA]</scope>
    <source>
        <strain evidence="1 4">CFBP6984</strain>
        <strain evidence="2 3">CFBP7430</strain>
    </source>
</reference>
<dbReference type="Proteomes" id="UP000234181">
    <property type="component" value="Unassembled WGS sequence"/>
</dbReference>
<evidence type="ECO:0000313" key="1">
    <source>
        <dbReference type="EMBL" id="SON77935.1"/>
    </source>
</evidence>
<dbReference type="Proteomes" id="UP000234166">
    <property type="component" value="Unassembled WGS sequence"/>
</dbReference>
<organism evidence="2 3">
    <name type="scientific">Xanthomonas campestris pv. phaseoli</name>
    <dbReference type="NCBI Taxonomy" id="317013"/>
    <lineage>
        <taxon>Bacteria</taxon>
        <taxon>Pseudomonadati</taxon>
        <taxon>Pseudomonadota</taxon>
        <taxon>Gammaproteobacteria</taxon>
        <taxon>Lysobacterales</taxon>
        <taxon>Lysobacteraceae</taxon>
        <taxon>Xanthomonas</taxon>
    </lineage>
</organism>
<name>A0AB38DX33_XANCH</name>
<evidence type="ECO:0000313" key="3">
    <source>
        <dbReference type="Proteomes" id="UP000234166"/>
    </source>
</evidence>
<proteinExistence type="predicted"/>
<evidence type="ECO:0000313" key="4">
    <source>
        <dbReference type="Proteomes" id="UP000234181"/>
    </source>
</evidence>
<accession>A0AB38DX33</accession>
<gene>
    <name evidence="1" type="ORF">XAP6984_1540005</name>
    <name evidence="2" type="ORF">XAP7430_1470012</name>
</gene>
<dbReference type="EMBL" id="OCYS01000054">
    <property type="protein sequence ID" value="SON83578.1"/>
    <property type="molecule type" value="Genomic_DNA"/>
</dbReference>
<evidence type="ECO:0000313" key="2">
    <source>
        <dbReference type="EMBL" id="SON83578.1"/>
    </source>
</evidence>
<dbReference type="AlphaFoldDB" id="A0AB38DX33"/>
<dbReference type="EMBL" id="OCYT01000062">
    <property type="protein sequence ID" value="SON77935.1"/>
    <property type="molecule type" value="Genomic_DNA"/>
</dbReference>